<dbReference type="SMART" id="SM00760">
    <property type="entry name" value="Bac_DnaA_C"/>
    <property type="match status" value="1"/>
</dbReference>
<dbReference type="PANTHER" id="PTHR30050">
    <property type="entry name" value="CHROMOSOMAL REPLICATION INITIATOR PROTEIN DNAA"/>
    <property type="match status" value="1"/>
</dbReference>
<comment type="similarity">
    <text evidence="1">Belongs to the DnaA family.</text>
</comment>
<evidence type="ECO:0000256" key="4">
    <source>
        <dbReference type="ARBA" id="ARBA00022741"/>
    </source>
</evidence>
<proteinExistence type="inferred from homology"/>
<dbReference type="EMBL" id="UINC01000956">
    <property type="protein sequence ID" value="SUZ65308.1"/>
    <property type="molecule type" value="Genomic_DNA"/>
</dbReference>
<dbReference type="InterPro" id="IPR013317">
    <property type="entry name" value="DnaA_dom"/>
</dbReference>
<name>A0A381PG21_9ZZZZ</name>
<evidence type="ECO:0000256" key="5">
    <source>
        <dbReference type="ARBA" id="ARBA00022840"/>
    </source>
</evidence>
<dbReference type="GO" id="GO:0008289">
    <property type="term" value="F:lipid binding"/>
    <property type="evidence" value="ECO:0007669"/>
    <property type="project" value="UniProtKB-KW"/>
</dbReference>
<reference evidence="10" key="1">
    <citation type="submission" date="2018-05" db="EMBL/GenBank/DDBJ databases">
        <authorList>
            <person name="Lanie J.A."/>
            <person name="Ng W.-L."/>
            <person name="Kazmierczak K.M."/>
            <person name="Andrzejewski T.M."/>
            <person name="Davidsen T.M."/>
            <person name="Wayne K.J."/>
            <person name="Tettelin H."/>
            <person name="Glass J.I."/>
            <person name="Rusch D."/>
            <person name="Podicherti R."/>
            <person name="Tsui H.-C.T."/>
            <person name="Winkler M.E."/>
        </authorList>
    </citation>
    <scope>NUCLEOTIDE SEQUENCE</scope>
</reference>
<dbReference type="GO" id="GO:0005524">
    <property type="term" value="F:ATP binding"/>
    <property type="evidence" value="ECO:0007669"/>
    <property type="project" value="UniProtKB-KW"/>
</dbReference>
<protein>
    <recommendedName>
        <fullName evidence="11">Chromosomal replication initiator protein DnaA</fullName>
    </recommendedName>
</protein>
<evidence type="ECO:0000256" key="3">
    <source>
        <dbReference type="ARBA" id="ARBA00022705"/>
    </source>
</evidence>
<dbReference type="Gene3D" id="3.40.50.300">
    <property type="entry name" value="P-loop containing nucleotide triphosphate hydrolases"/>
    <property type="match status" value="1"/>
</dbReference>
<dbReference type="PRINTS" id="PR00051">
    <property type="entry name" value="DNAA"/>
</dbReference>
<dbReference type="Gene3D" id="1.10.8.60">
    <property type="match status" value="1"/>
</dbReference>
<keyword evidence="2" id="KW-0963">Cytoplasm</keyword>
<evidence type="ECO:0000259" key="9">
    <source>
        <dbReference type="SMART" id="SM00760"/>
    </source>
</evidence>
<dbReference type="SUPFAM" id="SSF48295">
    <property type="entry name" value="TrpR-like"/>
    <property type="match status" value="1"/>
</dbReference>
<feature type="domain" description="Chromosomal replication initiator DnaA C-terminal" evidence="9">
    <location>
        <begin position="373"/>
        <end position="442"/>
    </location>
</feature>
<keyword evidence="7" id="KW-0238">DNA-binding</keyword>
<dbReference type="Gene3D" id="1.10.1750.10">
    <property type="match status" value="1"/>
</dbReference>
<dbReference type="GO" id="GO:0006275">
    <property type="term" value="P:regulation of DNA replication"/>
    <property type="evidence" value="ECO:0007669"/>
    <property type="project" value="InterPro"/>
</dbReference>
<dbReference type="InterPro" id="IPR013159">
    <property type="entry name" value="DnaA_C"/>
</dbReference>
<evidence type="ECO:0000259" key="8">
    <source>
        <dbReference type="SMART" id="SM00382"/>
    </source>
</evidence>
<dbReference type="Pfam" id="PF08299">
    <property type="entry name" value="Bac_DnaA_C"/>
    <property type="match status" value="1"/>
</dbReference>
<dbReference type="Pfam" id="PF00308">
    <property type="entry name" value="Bac_DnaA"/>
    <property type="match status" value="1"/>
</dbReference>
<dbReference type="PROSITE" id="PS01008">
    <property type="entry name" value="DNAA"/>
    <property type="match status" value="1"/>
</dbReference>
<gene>
    <name evidence="10" type="ORF">METZ01_LOCUS18162</name>
</gene>
<dbReference type="InterPro" id="IPR010921">
    <property type="entry name" value="Trp_repressor/repl_initiator"/>
</dbReference>
<dbReference type="GO" id="GO:0006270">
    <property type="term" value="P:DNA replication initiation"/>
    <property type="evidence" value="ECO:0007669"/>
    <property type="project" value="InterPro"/>
</dbReference>
<evidence type="ECO:0000256" key="7">
    <source>
        <dbReference type="ARBA" id="ARBA00023125"/>
    </source>
</evidence>
<organism evidence="10">
    <name type="scientific">marine metagenome</name>
    <dbReference type="NCBI Taxonomy" id="408172"/>
    <lineage>
        <taxon>unclassified sequences</taxon>
        <taxon>metagenomes</taxon>
        <taxon>ecological metagenomes</taxon>
    </lineage>
</organism>
<dbReference type="InterPro" id="IPR020591">
    <property type="entry name" value="Chromosome_initiator_DnaA-like"/>
</dbReference>
<evidence type="ECO:0000256" key="2">
    <source>
        <dbReference type="ARBA" id="ARBA00022490"/>
    </source>
</evidence>
<dbReference type="InterPro" id="IPR038454">
    <property type="entry name" value="DnaA_N_sf"/>
</dbReference>
<dbReference type="SMART" id="SM00382">
    <property type="entry name" value="AAA"/>
    <property type="match status" value="1"/>
</dbReference>
<feature type="domain" description="AAA+ ATPase" evidence="8">
    <location>
        <begin position="162"/>
        <end position="368"/>
    </location>
</feature>
<dbReference type="AlphaFoldDB" id="A0A381PG21"/>
<dbReference type="CDD" id="cd00009">
    <property type="entry name" value="AAA"/>
    <property type="match status" value="1"/>
</dbReference>
<dbReference type="InterPro" id="IPR018312">
    <property type="entry name" value="Chromosome_initiator_DnaA_CS"/>
</dbReference>
<keyword evidence="4" id="KW-0547">Nucleotide-binding</keyword>
<dbReference type="Pfam" id="PF11638">
    <property type="entry name" value="DnaA_N"/>
    <property type="match status" value="1"/>
</dbReference>
<dbReference type="GO" id="GO:0003688">
    <property type="term" value="F:DNA replication origin binding"/>
    <property type="evidence" value="ECO:0007669"/>
    <property type="project" value="InterPro"/>
</dbReference>
<evidence type="ECO:0008006" key="11">
    <source>
        <dbReference type="Google" id="ProtNLM"/>
    </source>
</evidence>
<keyword evidence="3" id="KW-0235">DNA replication</keyword>
<dbReference type="PANTHER" id="PTHR30050:SF2">
    <property type="entry name" value="CHROMOSOMAL REPLICATION INITIATOR PROTEIN DNAA"/>
    <property type="match status" value="1"/>
</dbReference>
<keyword evidence="6" id="KW-0446">Lipid-binding</keyword>
<dbReference type="InterPro" id="IPR001957">
    <property type="entry name" value="Chromosome_initiator_DnaA"/>
</dbReference>
<evidence type="ECO:0000256" key="6">
    <source>
        <dbReference type="ARBA" id="ARBA00023121"/>
    </source>
</evidence>
<dbReference type="InterPro" id="IPR003593">
    <property type="entry name" value="AAA+_ATPase"/>
</dbReference>
<dbReference type="SUPFAM" id="SSF52540">
    <property type="entry name" value="P-loop containing nucleoside triphosphate hydrolases"/>
    <property type="match status" value="1"/>
</dbReference>
<dbReference type="FunFam" id="3.40.50.300:FF:000668">
    <property type="entry name" value="Chromosomal replication initiator protein DnaA"/>
    <property type="match status" value="1"/>
</dbReference>
<evidence type="ECO:0000256" key="1">
    <source>
        <dbReference type="ARBA" id="ARBA00006583"/>
    </source>
</evidence>
<dbReference type="InterPro" id="IPR024633">
    <property type="entry name" value="DnaA_N_dom"/>
</dbReference>
<evidence type="ECO:0000313" key="10">
    <source>
        <dbReference type="EMBL" id="SUZ65308.1"/>
    </source>
</evidence>
<sequence length="465" mass="53108">MADILFWNECKKTLERDLAIEEYSTWIAPLKLKENVGITPTSYSVLAPNNFILDWVEENYGNSIKERLVAITSQSNLNVNFEVIQDGEKDLIINRQPKITENGQKNLVDPNQSKRQEIHFSHKKDHQTNLIPGFSFEAFVEGKSNHIALAASKQVASGLKTSYNPLFIYGGVGLGKTHLMHAVGNLIKKQNPEKKITYIHSEKFVSDMVRSLQLGAISEFKQYYRSLDALLIDDIQFFARKEQSQEELFHTFNSLLERGSQMILTCDRYPKEINGLEDRLKSRLGWGLPVVIDPPELETRVAITLSKAEEMGYKLDEESAFFIAQKVRSNVRELEGALKRVIANSNFTGKAIDIALIKDSLKDLLAIQARQVSVDNIQKTVAEYYNIKLSDLLSKRRSRSIARPRQMSMFLAKELTNYSLPEIGESFGGRDHTTVLHACKKIKELRDFNNEIEEDYRNLFRALTI</sequence>
<accession>A0A381PG21</accession>
<dbReference type="FunFam" id="1.10.8.60:FF:000003">
    <property type="entry name" value="Chromosomal replication initiator protein DnaA"/>
    <property type="match status" value="1"/>
</dbReference>
<keyword evidence="5" id="KW-0067">ATP-binding</keyword>
<dbReference type="HAMAP" id="MF_00377">
    <property type="entry name" value="DnaA_bact"/>
    <property type="match status" value="1"/>
</dbReference>
<dbReference type="Gene3D" id="3.30.300.180">
    <property type="match status" value="1"/>
</dbReference>
<dbReference type="CDD" id="cd06571">
    <property type="entry name" value="Bac_DnaA_C"/>
    <property type="match status" value="1"/>
</dbReference>
<dbReference type="GO" id="GO:0005886">
    <property type="term" value="C:plasma membrane"/>
    <property type="evidence" value="ECO:0007669"/>
    <property type="project" value="TreeGrafter"/>
</dbReference>
<dbReference type="NCBIfam" id="TIGR00362">
    <property type="entry name" value="DnaA"/>
    <property type="match status" value="1"/>
</dbReference>
<dbReference type="InterPro" id="IPR027417">
    <property type="entry name" value="P-loop_NTPase"/>
</dbReference>